<sequence>MKTQDEVKEIIDLRLRLKHDIISDNISRAFHAIQEELKDIELIRSDIKNIELNEREKLDIVLDALCDTNSFYISNPVGTPDVEKNIISWYGKPYVANTYIVLPVRFESGEDKEFFAFIPRTGLGTIVVEDIMEDELEMDMKSRCMSSMIFSDRPEIILAGVLMTLSSKTIAEWVKYDDIKEGEHYIYFTRDYHGYTVRLTSEDTILGNFWLEVSKDEKTAAIGPLRPDLDYTEVFDHDIVEPDLLGRVLDSAEL</sequence>
<proteinExistence type="predicted"/>
<dbReference type="EMBL" id="BK016136">
    <property type="protein sequence ID" value="DAF97886.1"/>
    <property type="molecule type" value="Genomic_DNA"/>
</dbReference>
<reference evidence="1" key="1">
    <citation type="journal article" date="2021" name="Proc. Natl. Acad. Sci. U.S.A.">
        <title>A Catalog of Tens of Thousands of Viruses from Human Metagenomes Reveals Hidden Associations with Chronic Diseases.</title>
        <authorList>
            <person name="Tisza M.J."/>
            <person name="Buck C.B."/>
        </authorList>
    </citation>
    <scope>NUCLEOTIDE SEQUENCE</scope>
    <source>
        <strain evidence="1">CtYA416</strain>
    </source>
</reference>
<protein>
    <submittedName>
        <fullName evidence="1">Uncharacterized protein</fullName>
    </submittedName>
</protein>
<organism evidence="1">
    <name type="scientific">Myoviridae sp. ctYA416</name>
    <dbReference type="NCBI Taxonomy" id="2825125"/>
    <lineage>
        <taxon>Viruses</taxon>
        <taxon>Duplodnaviria</taxon>
        <taxon>Heunggongvirae</taxon>
        <taxon>Uroviricota</taxon>
        <taxon>Caudoviricetes</taxon>
    </lineage>
</organism>
<evidence type="ECO:0000313" key="1">
    <source>
        <dbReference type="EMBL" id="DAF97886.1"/>
    </source>
</evidence>
<accession>A0A8S5UU40</accession>
<name>A0A8S5UU40_9CAUD</name>